<dbReference type="AlphaFoldDB" id="A0A0B2SKI6"/>
<evidence type="ECO:0000313" key="1">
    <source>
        <dbReference type="EMBL" id="KHN44772.1"/>
    </source>
</evidence>
<dbReference type="Proteomes" id="UP000053555">
    <property type="component" value="Unassembled WGS sequence"/>
</dbReference>
<proteinExistence type="predicted"/>
<accession>A0A0B2SKI6</accession>
<name>A0A0B2SKI6_GLYSO</name>
<protein>
    <submittedName>
        <fullName evidence="1">Uncharacterized protein</fullName>
    </submittedName>
</protein>
<organism evidence="1">
    <name type="scientific">Glycine soja</name>
    <name type="common">Wild soybean</name>
    <dbReference type="NCBI Taxonomy" id="3848"/>
    <lineage>
        <taxon>Eukaryota</taxon>
        <taxon>Viridiplantae</taxon>
        <taxon>Streptophyta</taxon>
        <taxon>Embryophyta</taxon>
        <taxon>Tracheophyta</taxon>
        <taxon>Spermatophyta</taxon>
        <taxon>Magnoliopsida</taxon>
        <taxon>eudicotyledons</taxon>
        <taxon>Gunneridae</taxon>
        <taxon>Pentapetalae</taxon>
        <taxon>rosids</taxon>
        <taxon>fabids</taxon>
        <taxon>Fabales</taxon>
        <taxon>Fabaceae</taxon>
        <taxon>Papilionoideae</taxon>
        <taxon>50 kb inversion clade</taxon>
        <taxon>NPAAA clade</taxon>
        <taxon>indigoferoid/millettioid clade</taxon>
        <taxon>Phaseoleae</taxon>
        <taxon>Glycine</taxon>
        <taxon>Glycine subgen. Soja</taxon>
    </lineage>
</organism>
<reference evidence="1" key="1">
    <citation type="submission" date="2014-07" db="EMBL/GenBank/DDBJ databases">
        <title>Identification of a novel salt tolerance gene in wild soybean by whole-genome sequencing.</title>
        <authorList>
            <person name="Lam H.-M."/>
            <person name="Qi X."/>
            <person name="Li M.-W."/>
            <person name="Liu X."/>
            <person name="Xie M."/>
            <person name="Ni M."/>
            <person name="Xu X."/>
        </authorList>
    </citation>
    <scope>NUCLEOTIDE SEQUENCE [LARGE SCALE GENOMIC DNA]</scope>
    <source>
        <tissue evidence="1">Root</tissue>
    </source>
</reference>
<gene>
    <name evidence="1" type="ORF">glysoja_038560</name>
</gene>
<dbReference type="EMBL" id="KN643009">
    <property type="protein sequence ID" value="KHN44772.1"/>
    <property type="molecule type" value="Genomic_DNA"/>
</dbReference>
<sequence length="83" mass="9447">MSTIAINSPHAIQTNPPLPATISTNLDIMHFRSDFRSRSRSQSDSTIERTSNGVILDHEAALWQCSPLRFKTHYSAHHAQIWF</sequence>